<accession>A0A3S3RS96</accession>
<organism evidence="3 4">
    <name type="scientific">Candidatus Electrothrix aarhusensis</name>
    <dbReference type="NCBI Taxonomy" id="1859131"/>
    <lineage>
        <taxon>Bacteria</taxon>
        <taxon>Pseudomonadati</taxon>
        <taxon>Thermodesulfobacteriota</taxon>
        <taxon>Desulfobulbia</taxon>
        <taxon>Desulfobulbales</taxon>
        <taxon>Desulfobulbaceae</taxon>
        <taxon>Candidatus Electrothrix</taxon>
    </lineage>
</organism>
<evidence type="ECO:0000259" key="1">
    <source>
        <dbReference type="Pfam" id="PF01408"/>
    </source>
</evidence>
<sequence length="333" mass="37114">MNKEKLRVGVIGVGYLGRFHAMKYAAMDDVQLVGVVDTDPLRAQTVAEECSTKAFADHQPLLEQVDAVSIVVPTVYHHTVAMTCLENGVDILLEKPMTTTLEEADDLIALADRKNLMLQVGHLERFNPAVLAMQPLLNNPLFIEAHRLTTFKNRGTDVDVILDLMIHDIDIILSIINSPIQDIHTVGAPVITQLTDIANARIVFKNGCTANITVSRISMENVRRMRIFQPGKYLAVDFGKKEVMAIKLKQGAQSGIPLPDVSRHGFSDQDVLEMEIREFVNNIRHRLKPTVSGREGRRALAVALSVIGQIRENQEQFRHLLGQEGNFGFINEP</sequence>
<dbReference type="InterPro" id="IPR036291">
    <property type="entry name" value="NAD(P)-bd_dom_sf"/>
</dbReference>
<gene>
    <name evidence="3" type="ORF">H206_01916</name>
</gene>
<dbReference type="Pfam" id="PF01408">
    <property type="entry name" value="GFO_IDH_MocA"/>
    <property type="match status" value="1"/>
</dbReference>
<feature type="domain" description="Gfo/Idh/MocA-like oxidoreductase N-terminal" evidence="1">
    <location>
        <begin position="6"/>
        <end position="122"/>
    </location>
</feature>
<dbReference type="EMBL" id="MTKO01000055">
    <property type="protein sequence ID" value="RWX46689.1"/>
    <property type="molecule type" value="Genomic_DNA"/>
</dbReference>
<dbReference type="Gene3D" id="3.30.360.10">
    <property type="entry name" value="Dihydrodipicolinate Reductase, domain 2"/>
    <property type="match status" value="1"/>
</dbReference>
<evidence type="ECO:0000313" key="4">
    <source>
        <dbReference type="Proteomes" id="UP000287853"/>
    </source>
</evidence>
<dbReference type="PANTHER" id="PTHR43377:SF1">
    <property type="entry name" value="BILIVERDIN REDUCTASE A"/>
    <property type="match status" value="1"/>
</dbReference>
<dbReference type="Pfam" id="PF22725">
    <property type="entry name" value="GFO_IDH_MocA_C3"/>
    <property type="match status" value="1"/>
</dbReference>
<dbReference type="GO" id="GO:0000166">
    <property type="term" value="F:nucleotide binding"/>
    <property type="evidence" value="ECO:0007669"/>
    <property type="project" value="InterPro"/>
</dbReference>
<keyword evidence="4" id="KW-1185">Reference proteome</keyword>
<feature type="domain" description="GFO/IDH/MocA-like oxidoreductase" evidence="2">
    <location>
        <begin position="158"/>
        <end position="227"/>
    </location>
</feature>
<dbReference type="Gene3D" id="3.40.50.720">
    <property type="entry name" value="NAD(P)-binding Rossmann-like Domain"/>
    <property type="match status" value="1"/>
</dbReference>
<comment type="caution">
    <text evidence="3">The sequence shown here is derived from an EMBL/GenBank/DDBJ whole genome shotgun (WGS) entry which is preliminary data.</text>
</comment>
<proteinExistence type="predicted"/>
<protein>
    <submittedName>
        <fullName evidence="3">Putative dehydrogenase</fullName>
    </submittedName>
</protein>
<dbReference type="PANTHER" id="PTHR43377">
    <property type="entry name" value="BILIVERDIN REDUCTASE A"/>
    <property type="match status" value="1"/>
</dbReference>
<reference evidence="3 4" key="1">
    <citation type="submission" date="2017-01" db="EMBL/GenBank/DDBJ databases">
        <title>The cable genome- insights into the physiology and evolution of filamentous bacteria capable of sulfide oxidation via long distance electron transfer.</title>
        <authorList>
            <person name="Schreiber L."/>
            <person name="Bjerg J.T."/>
            <person name="Boggild A."/>
            <person name="Van De Vossenberg J."/>
            <person name="Meysman F."/>
            <person name="Nielsen L.P."/>
            <person name="Schramm A."/>
            <person name="Kjeldsen K.U."/>
        </authorList>
    </citation>
    <scope>NUCLEOTIDE SEQUENCE [LARGE SCALE GENOMIC DNA]</scope>
    <source>
        <strain evidence="3">MCF</strain>
    </source>
</reference>
<evidence type="ECO:0000313" key="3">
    <source>
        <dbReference type="EMBL" id="RWX46689.1"/>
    </source>
</evidence>
<dbReference type="SUPFAM" id="SSF51735">
    <property type="entry name" value="NAD(P)-binding Rossmann-fold domains"/>
    <property type="match status" value="1"/>
</dbReference>
<dbReference type="InterPro" id="IPR000683">
    <property type="entry name" value="Gfo/Idh/MocA-like_OxRdtase_N"/>
</dbReference>
<dbReference type="InterPro" id="IPR055170">
    <property type="entry name" value="GFO_IDH_MocA-like_dom"/>
</dbReference>
<dbReference type="InterPro" id="IPR051450">
    <property type="entry name" value="Gfo/Idh/MocA_Oxidoreductases"/>
</dbReference>
<dbReference type="SUPFAM" id="SSF55347">
    <property type="entry name" value="Glyceraldehyde-3-phosphate dehydrogenase-like, C-terminal domain"/>
    <property type="match status" value="1"/>
</dbReference>
<name>A0A3S3RS96_9BACT</name>
<dbReference type="AlphaFoldDB" id="A0A3S3RS96"/>
<evidence type="ECO:0000259" key="2">
    <source>
        <dbReference type="Pfam" id="PF22725"/>
    </source>
</evidence>
<dbReference type="Proteomes" id="UP000287853">
    <property type="component" value="Unassembled WGS sequence"/>
</dbReference>